<proteinExistence type="inferred from homology"/>
<keyword evidence="7" id="KW-0067">ATP-binding</keyword>
<dbReference type="CDD" id="cd03257">
    <property type="entry name" value="ABC_NikE_OppD_transporters"/>
    <property type="match status" value="1"/>
</dbReference>
<dbReference type="GO" id="GO:0005524">
    <property type="term" value="F:ATP binding"/>
    <property type="evidence" value="ECO:0007669"/>
    <property type="project" value="UniProtKB-KW"/>
</dbReference>
<evidence type="ECO:0000259" key="10">
    <source>
        <dbReference type="PROSITE" id="PS50893"/>
    </source>
</evidence>
<keyword evidence="8" id="KW-1278">Translocase</keyword>
<dbReference type="EMBL" id="WNLP01000011">
    <property type="protein sequence ID" value="MUH60463.1"/>
    <property type="molecule type" value="Genomic_DNA"/>
</dbReference>
<comment type="similarity">
    <text evidence="2">Belongs to the ABC transporter superfamily.</text>
</comment>
<evidence type="ECO:0000313" key="12">
    <source>
        <dbReference type="Proteomes" id="UP000487882"/>
    </source>
</evidence>
<evidence type="ECO:0000256" key="6">
    <source>
        <dbReference type="ARBA" id="ARBA00022741"/>
    </source>
</evidence>
<protein>
    <submittedName>
        <fullName evidence="11">Diguanylate cyclase</fullName>
    </submittedName>
</protein>
<gene>
    <name evidence="11" type="ORF">GSD1FS_1834</name>
</gene>
<sequence>MSVTLSNVNISIASKPIVHNISMEIRDGQRVGLIGSSGSGKSMIARAIMGLLPQQASLSGTISVNGTQVVGMSDNELANLRGAAMGMVFQNPATSLNPLLRVREQIELPLKLHYDLPSDDRAARVEAMARKVGLPAELLGRFPHQLSGGQQQRVGIATALITSPRLIIADEPTTALDSITQRQIIDLLVSLVDEAHASMLFITHDFSVLAHATQYCYVLGDGEIIERGRTAQLLDAPQHDYTKTLVHAAQTLSLHTDTRSAAHTEGAHNERA</sequence>
<accession>A0A7K1J730</accession>
<organism evidence="11 12">
    <name type="scientific">Bifidobacterium canis</name>
    <dbReference type="NCBI Taxonomy" id="2610880"/>
    <lineage>
        <taxon>Bacteria</taxon>
        <taxon>Bacillati</taxon>
        <taxon>Actinomycetota</taxon>
        <taxon>Actinomycetes</taxon>
        <taxon>Bifidobacteriales</taxon>
        <taxon>Bifidobacteriaceae</taxon>
        <taxon>Bifidobacterium</taxon>
    </lineage>
</organism>
<dbReference type="InterPro" id="IPR050388">
    <property type="entry name" value="ABC_Ni/Peptide_Import"/>
</dbReference>
<dbReference type="PANTHER" id="PTHR43297">
    <property type="entry name" value="OLIGOPEPTIDE TRANSPORT ATP-BINDING PROTEIN APPD"/>
    <property type="match status" value="1"/>
</dbReference>
<keyword evidence="3" id="KW-0813">Transport</keyword>
<comment type="caution">
    <text evidence="11">The sequence shown here is derived from an EMBL/GenBank/DDBJ whole genome shotgun (WGS) entry which is preliminary data.</text>
</comment>
<dbReference type="PROSITE" id="PS50893">
    <property type="entry name" value="ABC_TRANSPORTER_2"/>
    <property type="match status" value="1"/>
</dbReference>
<dbReference type="Pfam" id="PF00005">
    <property type="entry name" value="ABC_tran"/>
    <property type="match status" value="1"/>
</dbReference>
<keyword evidence="4" id="KW-1003">Cell membrane</keyword>
<dbReference type="GO" id="GO:0016887">
    <property type="term" value="F:ATP hydrolysis activity"/>
    <property type="evidence" value="ECO:0007669"/>
    <property type="project" value="InterPro"/>
</dbReference>
<evidence type="ECO:0000256" key="3">
    <source>
        <dbReference type="ARBA" id="ARBA00022448"/>
    </source>
</evidence>
<comment type="subcellular location">
    <subcellularLocation>
        <location evidence="1">Cell membrane</location>
        <topology evidence="1">Peripheral membrane protein</topology>
    </subcellularLocation>
</comment>
<reference evidence="11 12" key="1">
    <citation type="submission" date="2019-09" db="EMBL/GenBank/DDBJ databases">
        <title>Bifidobacterium canis sp. nov., isolated from the digestive tract of German Shepherd dog puppy.</title>
        <authorList>
            <person name="Bunesova V."/>
        </authorList>
    </citation>
    <scope>NUCLEOTIDE SEQUENCE [LARGE SCALE GENOMIC DNA]</scope>
    <source>
        <strain evidence="11 12">GSD1FS</strain>
    </source>
</reference>
<evidence type="ECO:0000313" key="11">
    <source>
        <dbReference type="EMBL" id="MUH60463.1"/>
    </source>
</evidence>
<dbReference type="SMART" id="SM00382">
    <property type="entry name" value="AAA"/>
    <property type="match status" value="1"/>
</dbReference>
<dbReference type="RefSeq" id="WP_155589258.1">
    <property type="nucleotide sequence ID" value="NZ_WNLP01000011.1"/>
</dbReference>
<evidence type="ECO:0000256" key="9">
    <source>
        <dbReference type="ARBA" id="ARBA00023136"/>
    </source>
</evidence>
<dbReference type="Proteomes" id="UP000487882">
    <property type="component" value="Unassembled WGS sequence"/>
</dbReference>
<dbReference type="GO" id="GO:0005886">
    <property type="term" value="C:plasma membrane"/>
    <property type="evidence" value="ECO:0007669"/>
    <property type="project" value="UniProtKB-SubCell"/>
</dbReference>
<keyword evidence="12" id="KW-1185">Reference proteome</keyword>
<dbReference type="PROSITE" id="PS00211">
    <property type="entry name" value="ABC_TRANSPORTER_1"/>
    <property type="match status" value="1"/>
</dbReference>
<keyword evidence="6" id="KW-0547">Nucleotide-binding</keyword>
<evidence type="ECO:0000256" key="4">
    <source>
        <dbReference type="ARBA" id="ARBA00022475"/>
    </source>
</evidence>
<dbReference type="InterPro" id="IPR027417">
    <property type="entry name" value="P-loop_NTPase"/>
</dbReference>
<evidence type="ECO:0000256" key="8">
    <source>
        <dbReference type="ARBA" id="ARBA00022967"/>
    </source>
</evidence>
<dbReference type="InterPro" id="IPR003593">
    <property type="entry name" value="AAA+_ATPase"/>
</dbReference>
<dbReference type="AlphaFoldDB" id="A0A7K1J730"/>
<evidence type="ECO:0000256" key="7">
    <source>
        <dbReference type="ARBA" id="ARBA00022840"/>
    </source>
</evidence>
<evidence type="ECO:0000256" key="5">
    <source>
        <dbReference type="ARBA" id="ARBA00022519"/>
    </source>
</evidence>
<dbReference type="InterPro" id="IPR003439">
    <property type="entry name" value="ABC_transporter-like_ATP-bd"/>
</dbReference>
<keyword evidence="9" id="KW-0472">Membrane</keyword>
<name>A0A7K1J730_9BIFI</name>
<dbReference type="SUPFAM" id="SSF52540">
    <property type="entry name" value="P-loop containing nucleoside triphosphate hydrolases"/>
    <property type="match status" value="1"/>
</dbReference>
<dbReference type="PANTHER" id="PTHR43297:SF14">
    <property type="entry name" value="ATPASE AAA-TYPE CORE DOMAIN-CONTAINING PROTEIN"/>
    <property type="match status" value="1"/>
</dbReference>
<feature type="domain" description="ABC transporter" evidence="10">
    <location>
        <begin position="3"/>
        <end position="246"/>
    </location>
</feature>
<keyword evidence="5" id="KW-0997">Cell inner membrane</keyword>
<dbReference type="Gene3D" id="3.40.50.300">
    <property type="entry name" value="P-loop containing nucleotide triphosphate hydrolases"/>
    <property type="match status" value="1"/>
</dbReference>
<evidence type="ECO:0000256" key="1">
    <source>
        <dbReference type="ARBA" id="ARBA00004202"/>
    </source>
</evidence>
<dbReference type="InterPro" id="IPR017871">
    <property type="entry name" value="ABC_transporter-like_CS"/>
</dbReference>
<evidence type="ECO:0000256" key="2">
    <source>
        <dbReference type="ARBA" id="ARBA00005417"/>
    </source>
</evidence>